<accession>A0A0E9LUC6</accession>
<dbReference type="EMBL" id="BAZW01000005">
    <property type="protein sequence ID" value="GAO28883.1"/>
    <property type="molecule type" value="Genomic_DNA"/>
</dbReference>
<keyword evidence="3" id="KW-1185">Reference proteome</keyword>
<name>A0A0E9LUC6_9BACT</name>
<gene>
    <name evidence="2" type="ORF">JCM15548_11019</name>
</gene>
<dbReference type="AlphaFoldDB" id="A0A0E9LUC6"/>
<dbReference type="Gene3D" id="3.40.50.720">
    <property type="entry name" value="NAD(P)-binding Rossmann-like Domain"/>
    <property type="match status" value="1"/>
</dbReference>
<comment type="caution">
    <text evidence="2">The sequence shown here is derived from an EMBL/GenBank/DDBJ whole genome shotgun (WGS) entry which is preliminary data.</text>
</comment>
<dbReference type="Proteomes" id="UP000032900">
    <property type="component" value="Unassembled WGS sequence"/>
</dbReference>
<dbReference type="InterPro" id="IPR050463">
    <property type="entry name" value="Gfo/Idh/MocA_oxidrdct_glycsds"/>
</dbReference>
<dbReference type="PANTHER" id="PTHR43818">
    <property type="entry name" value="BCDNA.GH03377"/>
    <property type="match status" value="1"/>
</dbReference>
<reference evidence="2 3" key="1">
    <citation type="journal article" date="2015" name="Microbes Environ.">
        <title>Distribution and evolution of nitrogen fixation genes in the phylum bacteroidetes.</title>
        <authorList>
            <person name="Inoue J."/>
            <person name="Oshima K."/>
            <person name="Suda W."/>
            <person name="Sakamoto M."/>
            <person name="Iino T."/>
            <person name="Noda S."/>
            <person name="Hongoh Y."/>
            <person name="Hattori M."/>
            <person name="Ohkuma M."/>
        </authorList>
    </citation>
    <scope>NUCLEOTIDE SEQUENCE [LARGE SCALE GENOMIC DNA]</scope>
    <source>
        <strain evidence="2">JCM 15548</strain>
    </source>
</reference>
<evidence type="ECO:0000259" key="1">
    <source>
        <dbReference type="Pfam" id="PF01408"/>
    </source>
</evidence>
<dbReference type="SUPFAM" id="SSF51735">
    <property type="entry name" value="NAD(P)-binding Rossmann-fold domains"/>
    <property type="match status" value="1"/>
</dbReference>
<proteinExistence type="predicted"/>
<evidence type="ECO:0000313" key="3">
    <source>
        <dbReference type="Proteomes" id="UP000032900"/>
    </source>
</evidence>
<dbReference type="PANTHER" id="PTHR43818:SF12">
    <property type="entry name" value="NADH-DEPENDENT DEHYDROGENASE-RELATED"/>
    <property type="match status" value="1"/>
</dbReference>
<protein>
    <submittedName>
        <fullName evidence="2">Myo-inositol 2-dehydrogenase 1</fullName>
    </submittedName>
</protein>
<dbReference type="STRING" id="1236989.JCM15548_11019"/>
<organism evidence="2 3">
    <name type="scientific">Geofilum rubicundum JCM 15548</name>
    <dbReference type="NCBI Taxonomy" id="1236989"/>
    <lineage>
        <taxon>Bacteria</taxon>
        <taxon>Pseudomonadati</taxon>
        <taxon>Bacteroidota</taxon>
        <taxon>Bacteroidia</taxon>
        <taxon>Marinilabiliales</taxon>
        <taxon>Marinilabiliaceae</taxon>
        <taxon>Geofilum</taxon>
    </lineage>
</organism>
<dbReference type="Pfam" id="PF01408">
    <property type="entry name" value="GFO_IDH_MocA"/>
    <property type="match status" value="1"/>
</dbReference>
<dbReference type="GO" id="GO:0000166">
    <property type="term" value="F:nucleotide binding"/>
    <property type="evidence" value="ECO:0007669"/>
    <property type="project" value="InterPro"/>
</dbReference>
<feature type="domain" description="Gfo/Idh/MocA-like oxidoreductase N-terminal" evidence="1">
    <location>
        <begin position="1"/>
        <end position="123"/>
    </location>
</feature>
<dbReference type="InterPro" id="IPR036291">
    <property type="entry name" value="NAD(P)-bd_dom_sf"/>
</dbReference>
<evidence type="ECO:0000313" key="2">
    <source>
        <dbReference type="EMBL" id="GAO28883.1"/>
    </source>
</evidence>
<dbReference type="InterPro" id="IPR000683">
    <property type="entry name" value="Gfo/Idh/MocA-like_OxRdtase_N"/>
</dbReference>
<sequence>MRIGVVGPGSRGAHLIRQINSVSETENMEVVAICDIYEPSIKNALSLVPNAKVFRDYRSLLEMKDLDAIVVATPLHEHARVTVDALNNGIHVFCEKAMALTMDDTYAMAEAHYRTGNILHIGHQRLFDPKFLKGMNRIHNGDLGMVTQIRAYWHRNNNWRRPVPADRPELERFINWRLYREYSLGLMTELHPIIFRSPTGLKSFARRGAWRWQHQLLERRARSRRQCRPHLFLCRWYAVYL</sequence>